<dbReference type="SMART" id="SM00490">
    <property type="entry name" value="HELICc"/>
    <property type="match status" value="1"/>
</dbReference>
<dbReference type="PANTHER" id="PTHR18934">
    <property type="entry name" value="ATP-DEPENDENT RNA HELICASE"/>
    <property type="match status" value="1"/>
</dbReference>
<dbReference type="OMA" id="MCKLVCR"/>
<keyword evidence="4" id="KW-0067">ATP-binding</keyword>
<evidence type="ECO:0000256" key="2">
    <source>
        <dbReference type="ARBA" id="ARBA00022741"/>
    </source>
</evidence>
<dbReference type="GeneID" id="19110383"/>
<evidence type="ECO:0000256" key="3">
    <source>
        <dbReference type="ARBA" id="ARBA00022801"/>
    </source>
</evidence>
<dbReference type="InterPro" id="IPR011709">
    <property type="entry name" value="DEAD-box_helicase_OB_fold"/>
</dbReference>
<dbReference type="OrthoDB" id="5600252at2759"/>
<feature type="domain" description="Helicase ATP-binding" evidence="5">
    <location>
        <begin position="654"/>
        <end position="829"/>
    </location>
</feature>
<dbReference type="InterPro" id="IPR007502">
    <property type="entry name" value="Helicase-assoc_dom"/>
</dbReference>
<dbReference type="Gene3D" id="3.40.50.300">
    <property type="entry name" value="P-loop containing nucleotide triphosphate hydrolases"/>
    <property type="match status" value="2"/>
</dbReference>
<dbReference type="EC" id="3.6.4.13" evidence="1"/>
<dbReference type="GO" id="GO:0016787">
    <property type="term" value="F:hydrolase activity"/>
    <property type="evidence" value="ECO:0007669"/>
    <property type="project" value="UniProtKB-KW"/>
</dbReference>
<dbReference type="SMART" id="SM00847">
    <property type="entry name" value="HA2"/>
    <property type="match status" value="1"/>
</dbReference>
<accession>M2LFE9</accession>
<keyword evidence="2" id="KW-0547">Nucleotide-binding</keyword>
<dbReference type="InterPro" id="IPR011545">
    <property type="entry name" value="DEAD/DEAH_box_helicase_dom"/>
</dbReference>
<dbReference type="CDD" id="cd17917">
    <property type="entry name" value="DEXHc_RHA-like"/>
    <property type="match status" value="1"/>
</dbReference>
<dbReference type="RefSeq" id="XP_007680100.1">
    <property type="nucleotide sequence ID" value="XM_007681910.1"/>
</dbReference>
<sequence>MAVPSVWLRLPPAVRLHLFAHAAAAERLSLLRATALQARTKHAIQCSASKPYRRAYATVAHQDAKDMREAYHFNVKPGPTAEPAQTKGQHQGKPAEIFEGQGSLVLPPPGDYIGAPADLFIPERMSSGVHALCSQAKQKCKATETFSAGYTSKKIIWYSCDLSLTVSNGYSDKVTASGSSKKAAKRAAWEQILARMHANGILRQLMQPRAAKARSDPVASFVEKQRLPPNFPTKDQYPHANSALFDPRSIQSEIHNHCISVGLALQSDYDYKASGQSWSCTLKVEVPDLCSETTSANDTSKAGARHAAWVAMLTRMHEKGILRELWPNAPGQERLVDEQGAESEATVLSKEVMAAEKDAKVEIYNYAAGFGLVPEFDIKQVQIRPSRSRLGRLARKSRSAKPGVRVTIKLAEQGIEATCIGDNLQTAEITASLRLKQQAEARQQSLPSDASVQSSRVLNTESARLYFDFYKQENPRTWIEIEHEQSSLLGVTRQTAQVTINGRQIGQTVAMNSKKQAEAVALLVAAVVLCRENPSMLQEFERRLRRDKGKVLRQLSAIDLPVDTESAYIMRTALVEARKAGLPDARETLSAEEDDSVTAINYPRKRRQLDRKQVDFLSKHLVKKQQAFEKNSSLQNLHAAKAALPMNQYRQDVIGMVSNHPHSIIVGATGSGKTTQVPQILLEHEIASGQGGSCNIVCTQPRRIAATSVAQRVAVERNEDLGQSVGYHVRFDQRLPESGGSIIYCTTGILLEQLKHDPDGTLDAISHLVVDEVHERDINIDFLMIIIKKALAARLAAGKSTPKVVLMSATLDTELFANYFSTEGKPCPSLTVPGRTYPVQEQYLEDVMLDLHKHVPGLDALLATDKASEEYLKSERAFSAVDVDTQPPTDSVIDWKRAGQHPVGAEEAGNAAAEKEEALVPTALLAAVIARICKTTKDGAILAFLPGIDEILKTQASLLESIFADLDFGDPLKFRICLLHSMVPKDEQAAIFGQPPPGCRKIILSTNIAETSITVTDVKHVVDTGKLRELRYDQLRRITKLQCVWESKSNAKQRAGRAGRVQDGYYWALHSKERHNSLKAVGLPELLRVDLQETVLSIKAQRFKEPVEELLEQAIEPPPTQAIRAARDNLQAIEALTGDERLTMLGRLLSKLPVHPTLGKMIVLGVIFRCLDPMLIFGAAANERSLFINPIAAEPRAAANRVRRAYAGEHSSDHLAILRAFREIRAIQRQDGQPSAYRRAVERNIHIGAFKTIDQTARQILEVLGETGLIPRILGSHQRETVYGSAELNRNSDNPILIQALLLAGLYPNLGAKVSERGSSYRTPNEHGVLMHPASLNDDIGRKEKKHRSGTLFAFSSLSQSNDGKCIFMRDSTMVSPLTAVLFGGRLQMSDSIRLSMDDWLPFFVQASDRQFATKLLLEFRKALDRVLNNAFRDLSNLDLSGHGTSFVDDNIRAAFTDKVVQLLDQTSGRAHAQAFNLLQPL</sequence>
<dbReference type="STRING" id="717646.M2LFE9"/>
<protein>
    <recommendedName>
        <fullName evidence="1">RNA helicase</fullName>
        <ecNumber evidence="1">3.6.4.13</ecNumber>
    </recommendedName>
</protein>
<dbReference type="PANTHER" id="PTHR18934:SF203">
    <property type="entry name" value="ATP-DEPENDENT RNA HELICASE A"/>
    <property type="match status" value="1"/>
</dbReference>
<reference evidence="7 8" key="1">
    <citation type="journal article" date="2012" name="PLoS Pathog.">
        <title>Diverse lifestyles and strategies of plant pathogenesis encoded in the genomes of eighteen Dothideomycetes fungi.</title>
        <authorList>
            <person name="Ohm R.A."/>
            <person name="Feau N."/>
            <person name="Henrissat B."/>
            <person name="Schoch C.L."/>
            <person name="Horwitz B.A."/>
            <person name="Barry K.W."/>
            <person name="Condon B.J."/>
            <person name="Copeland A.C."/>
            <person name="Dhillon B."/>
            <person name="Glaser F."/>
            <person name="Hesse C.N."/>
            <person name="Kosti I."/>
            <person name="LaButti K."/>
            <person name="Lindquist E.A."/>
            <person name="Lucas S."/>
            <person name="Salamov A.A."/>
            <person name="Bradshaw R.E."/>
            <person name="Ciuffetti L."/>
            <person name="Hamelin R.C."/>
            <person name="Kema G.H.J."/>
            <person name="Lawrence C."/>
            <person name="Scott J.A."/>
            <person name="Spatafora J.W."/>
            <person name="Turgeon B.G."/>
            <person name="de Wit P.J.G.M."/>
            <person name="Zhong S."/>
            <person name="Goodwin S.B."/>
            <person name="Grigoriev I.V."/>
        </authorList>
    </citation>
    <scope>NUCLEOTIDE SEQUENCE [LARGE SCALE GENOMIC DNA]</scope>
    <source>
        <strain evidence="7 8">UAMH 10762</strain>
    </source>
</reference>
<dbReference type="InterPro" id="IPR002464">
    <property type="entry name" value="DNA/RNA_helicase_DEAH_CS"/>
</dbReference>
<dbReference type="Pfam" id="PF00270">
    <property type="entry name" value="DEAD"/>
    <property type="match status" value="1"/>
</dbReference>
<name>M2LFE9_BAUPA</name>
<organism evidence="7 8">
    <name type="scientific">Baudoinia panamericana (strain UAMH 10762)</name>
    <name type="common">Angels' share fungus</name>
    <name type="synonym">Baudoinia compniacensis (strain UAMH 10762)</name>
    <dbReference type="NCBI Taxonomy" id="717646"/>
    <lineage>
        <taxon>Eukaryota</taxon>
        <taxon>Fungi</taxon>
        <taxon>Dikarya</taxon>
        <taxon>Ascomycota</taxon>
        <taxon>Pezizomycotina</taxon>
        <taxon>Dothideomycetes</taxon>
        <taxon>Dothideomycetidae</taxon>
        <taxon>Mycosphaerellales</taxon>
        <taxon>Teratosphaeriaceae</taxon>
        <taxon>Baudoinia</taxon>
    </lineage>
</organism>
<dbReference type="GO" id="GO:0003724">
    <property type="term" value="F:RNA helicase activity"/>
    <property type="evidence" value="ECO:0007669"/>
    <property type="project" value="UniProtKB-EC"/>
</dbReference>
<dbReference type="InterPro" id="IPR014001">
    <property type="entry name" value="Helicase_ATP-bd"/>
</dbReference>
<dbReference type="CDD" id="cd18791">
    <property type="entry name" value="SF2_C_RHA"/>
    <property type="match status" value="1"/>
</dbReference>
<dbReference type="PROSITE" id="PS51192">
    <property type="entry name" value="HELICASE_ATP_BIND_1"/>
    <property type="match status" value="1"/>
</dbReference>
<dbReference type="Pfam" id="PF21010">
    <property type="entry name" value="HA2_C"/>
    <property type="match status" value="1"/>
</dbReference>
<evidence type="ECO:0000313" key="7">
    <source>
        <dbReference type="EMBL" id="EMC92762.1"/>
    </source>
</evidence>
<feature type="domain" description="Helicase C-terminal" evidence="6">
    <location>
        <begin position="927"/>
        <end position="1102"/>
    </location>
</feature>
<proteinExistence type="predicted"/>
<dbReference type="PROSITE" id="PS51194">
    <property type="entry name" value="HELICASE_CTER"/>
    <property type="match status" value="1"/>
</dbReference>
<dbReference type="InterPro" id="IPR027417">
    <property type="entry name" value="P-loop_NTPase"/>
</dbReference>
<dbReference type="PROSITE" id="PS00690">
    <property type="entry name" value="DEAH_ATP_HELICASE"/>
    <property type="match status" value="1"/>
</dbReference>
<evidence type="ECO:0000259" key="5">
    <source>
        <dbReference type="PROSITE" id="PS51192"/>
    </source>
</evidence>
<evidence type="ECO:0000313" key="8">
    <source>
        <dbReference type="Proteomes" id="UP000011761"/>
    </source>
</evidence>
<dbReference type="Pfam" id="PF04408">
    <property type="entry name" value="WHD_HA2"/>
    <property type="match status" value="1"/>
</dbReference>
<dbReference type="GO" id="GO:0003723">
    <property type="term" value="F:RNA binding"/>
    <property type="evidence" value="ECO:0007669"/>
    <property type="project" value="TreeGrafter"/>
</dbReference>
<evidence type="ECO:0000259" key="6">
    <source>
        <dbReference type="PROSITE" id="PS51194"/>
    </source>
</evidence>
<dbReference type="GO" id="GO:1990904">
    <property type="term" value="C:ribonucleoprotein complex"/>
    <property type="evidence" value="ECO:0007669"/>
    <property type="project" value="UniProtKB-ARBA"/>
</dbReference>
<dbReference type="GO" id="GO:0005524">
    <property type="term" value="F:ATP binding"/>
    <property type="evidence" value="ECO:0007669"/>
    <property type="project" value="UniProtKB-KW"/>
</dbReference>
<dbReference type="SMART" id="SM00487">
    <property type="entry name" value="DEXDc"/>
    <property type="match status" value="1"/>
</dbReference>
<dbReference type="Proteomes" id="UP000011761">
    <property type="component" value="Unassembled WGS sequence"/>
</dbReference>
<dbReference type="InterPro" id="IPR001650">
    <property type="entry name" value="Helicase_C-like"/>
</dbReference>
<evidence type="ECO:0000256" key="1">
    <source>
        <dbReference type="ARBA" id="ARBA00012552"/>
    </source>
</evidence>
<dbReference type="Pfam" id="PF07717">
    <property type="entry name" value="OB_NTP_bind"/>
    <property type="match status" value="1"/>
</dbReference>
<evidence type="ECO:0000256" key="4">
    <source>
        <dbReference type="ARBA" id="ARBA00022840"/>
    </source>
</evidence>
<keyword evidence="8" id="KW-1185">Reference proteome</keyword>
<dbReference type="KEGG" id="bcom:BAUCODRAFT_261696"/>
<keyword evidence="3" id="KW-0378">Hydrolase</keyword>
<dbReference type="InterPro" id="IPR048333">
    <property type="entry name" value="HA2_WH"/>
</dbReference>
<dbReference type="HOGENOM" id="CLU_001832_1_1_1"/>
<dbReference type="SUPFAM" id="SSF52540">
    <property type="entry name" value="P-loop containing nucleoside triphosphate hydrolases"/>
    <property type="match status" value="1"/>
</dbReference>
<dbReference type="Gene3D" id="1.20.120.1080">
    <property type="match status" value="1"/>
</dbReference>
<dbReference type="EMBL" id="KB445561">
    <property type="protein sequence ID" value="EMC92762.1"/>
    <property type="molecule type" value="Genomic_DNA"/>
</dbReference>
<dbReference type="eggNOG" id="KOG0920">
    <property type="taxonomic scope" value="Eukaryota"/>
</dbReference>
<dbReference type="Pfam" id="PF00271">
    <property type="entry name" value="Helicase_C"/>
    <property type="match status" value="1"/>
</dbReference>
<gene>
    <name evidence="7" type="ORF">BAUCODRAFT_261696</name>
</gene>